<evidence type="ECO:0000313" key="2">
    <source>
        <dbReference type="EMBL" id="GMF30794.1"/>
    </source>
</evidence>
<dbReference type="AlphaFoldDB" id="A0A9W6UCW8"/>
<sequence length="316" mass="33632">MMTLSKTAHSAALVPGMPSSAPKGLGERKFGTAAKIRERKRKHTAARKKPQGPDAKSSVEAATTATGGCESSGAGLEKAAGAKLKKLKKVTGVKARKVVGGLLAEALQAAMAEVAAASMDKAPAVSSVAPCDSRSGAGAPASASRKHVAASTADCSRDIVPRDRSDMGSTSRATDLAVAHILTELASRALDGGEHHTEVKKAADRTGKPPNVNVLGTSDTDESSDGNVYYPINGKYFNSKQVAVTADYATTPKTWRVARINGRRNSTRGPEYRVIWLCRLVNRRYYQHTWEPLHQLLDDGFADEVNLVDRWKEPAE</sequence>
<feature type="region of interest" description="Disordered" evidence="1">
    <location>
        <begin position="130"/>
        <end position="154"/>
    </location>
</feature>
<protein>
    <submittedName>
        <fullName evidence="2">Unnamed protein product</fullName>
    </submittedName>
</protein>
<evidence type="ECO:0000313" key="3">
    <source>
        <dbReference type="Proteomes" id="UP001165121"/>
    </source>
</evidence>
<reference evidence="2" key="1">
    <citation type="submission" date="2023-04" db="EMBL/GenBank/DDBJ databases">
        <title>Phytophthora fragariaefolia NBRC 109709.</title>
        <authorList>
            <person name="Ichikawa N."/>
            <person name="Sato H."/>
            <person name="Tonouchi N."/>
        </authorList>
    </citation>
    <scope>NUCLEOTIDE SEQUENCE</scope>
    <source>
        <strain evidence="2">NBRC 109709</strain>
    </source>
</reference>
<accession>A0A9W6UCW8</accession>
<evidence type="ECO:0000256" key="1">
    <source>
        <dbReference type="SAM" id="MobiDB-lite"/>
    </source>
</evidence>
<feature type="compositionally biased region" description="Basic residues" evidence="1">
    <location>
        <begin position="37"/>
        <end position="50"/>
    </location>
</feature>
<organism evidence="2 3">
    <name type="scientific">Phytophthora fragariaefolia</name>
    <dbReference type="NCBI Taxonomy" id="1490495"/>
    <lineage>
        <taxon>Eukaryota</taxon>
        <taxon>Sar</taxon>
        <taxon>Stramenopiles</taxon>
        <taxon>Oomycota</taxon>
        <taxon>Peronosporomycetes</taxon>
        <taxon>Peronosporales</taxon>
        <taxon>Peronosporaceae</taxon>
        <taxon>Phytophthora</taxon>
    </lineage>
</organism>
<dbReference type="Proteomes" id="UP001165121">
    <property type="component" value="Unassembled WGS sequence"/>
</dbReference>
<comment type="caution">
    <text evidence="2">The sequence shown here is derived from an EMBL/GenBank/DDBJ whole genome shotgun (WGS) entry which is preliminary data.</text>
</comment>
<dbReference type="OrthoDB" id="146602at2759"/>
<feature type="region of interest" description="Disordered" evidence="1">
    <location>
        <begin position="1"/>
        <end position="75"/>
    </location>
</feature>
<keyword evidence="3" id="KW-1185">Reference proteome</keyword>
<feature type="compositionally biased region" description="Low complexity" evidence="1">
    <location>
        <begin position="133"/>
        <end position="143"/>
    </location>
</feature>
<dbReference type="EMBL" id="BSXT01000604">
    <property type="protein sequence ID" value="GMF30794.1"/>
    <property type="molecule type" value="Genomic_DNA"/>
</dbReference>
<gene>
    <name evidence="2" type="ORF">Pfra01_000689200</name>
</gene>
<name>A0A9W6UCW8_9STRA</name>
<proteinExistence type="predicted"/>